<keyword evidence="5" id="KW-1185">Reference proteome</keyword>
<dbReference type="InterPro" id="IPR036236">
    <property type="entry name" value="Znf_C2H2_sf"/>
</dbReference>
<dbReference type="SMART" id="SM00355">
    <property type="entry name" value="ZnF_C2H2"/>
    <property type="match status" value="1"/>
</dbReference>
<evidence type="ECO:0000256" key="2">
    <source>
        <dbReference type="SAM" id="MobiDB-lite"/>
    </source>
</evidence>
<evidence type="ECO:0000259" key="3">
    <source>
        <dbReference type="PROSITE" id="PS50157"/>
    </source>
</evidence>
<feature type="compositionally biased region" description="Polar residues" evidence="2">
    <location>
        <begin position="15"/>
        <end position="35"/>
    </location>
</feature>
<dbReference type="Proteomes" id="UP001295684">
    <property type="component" value="Unassembled WGS sequence"/>
</dbReference>
<gene>
    <name evidence="4" type="ORF">ECRASSUSDP1_LOCUS15506</name>
</gene>
<feature type="compositionally biased region" description="Basic and acidic residues" evidence="2">
    <location>
        <begin position="193"/>
        <end position="203"/>
    </location>
</feature>
<accession>A0AAD1XK73</accession>
<feature type="region of interest" description="Disordered" evidence="2">
    <location>
        <begin position="172"/>
        <end position="221"/>
    </location>
</feature>
<dbReference type="PROSITE" id="PS00028">
    <property type="entry name" value="ZINC_FINGER_C2H2_1"/>
    <property type="match status" value="1"/>
</dbReference>
<evidence type="ECO:0000256" key="1">
    <source>
        <dbReference type="PROSITE-ProRule" id="PRU00042"/>
    </source>
</evidence>
<dbReference type="SUPFAM" id="SSF57667">
    <property type="entry name" value="beta-beta-alpha zinc fingers"/>
    <property type="match status" value="1"/>
</dbReference>
<reference evidence="4" key="1">
    <citation type="submission" date="2023-07" db="EMBL/GenBank/DDBJ databases">
        <authorList>
            <consortium name="AG Swart"/>
            <person name="Singh M."/>
            <person name="Singh A."/>
            <person name="Seah K."/>
            <person name="Emmerich C."/>
        </authorList>
    </citation>
    <scope>NUCLEOTIDE SEQUENCE</scope>
    <source>
        <strain evidence="4">DP1</strain>
    </source>
</reference>
<keyword evidence="1" id="KW-0863">Zinc-finger</keyword>
<evidence type="ECO:0000313" key="4">
    <source>
        <dbReference type="EMBL" id="CAI2374154.1"/>
    </source>
</evidence>
<name>A0AAD1XK73_EUPCR</name>
<feature type="region of interest" description="Disordered" evidence="2">
    <location>
        <begin position="15"/>
        <end position="48"/>
    </location>
</feature>
<evidence type="ECO:0000313" key="5">
    <source>
        <dbReference type="Proteomes" id="UP001295684"/>
    </source>
</evidence>
<dbReference type="EMBL" id="CAMPGE010015541">
    <property type="protein sequence ID" value="CAI2374154.1"/>
    <property type="molecule type" value="Genomic_DNA"/>
</dbReference>
<feature type="domain" description="C2H2-type" evidence="3">
    <location>
        <begin position="127"/>
        <end position="152"/>
    </location>
</feature>
<proteinExistence type="predicted"/>
<feature type="compositionally biased region" description="Basic and acidic residues" evidence="2">
    <location>
        <begin position="36"/>
        <end position="48"/>
    </location>
</feature>
<comment type="caution">
    <text evidence="4">The sequence shown here is derived from an EMBL/GenBank/DDBJ whole genome shotgun (WGS) entry which is preliminary data.</text>
</comment>
<keyword evidence="1" id="KW-0479">Metal-binding</keyword>
<dbReference type="PROSITE" id="PS50157">
    <property type="entry name" value="ZINC_FINGER_C2H2_2"/>
    <property type="match status" value="1"/>
</dbReference>
<dbReference type="Gene3D" id="3.30.160.60">
    <property type="entry name" value="Classic Zinc Finger"/>
    <property type="match status" value="1"/>
</dbReference>
<protein>
    <recommendedName>
        <fullName evidence="3">C2H2-type domain-containing protein</fullName>
    </recommendedName>
</protein>
<sequence length="221" mass="26134">MSNLSFSLHPTKVVTHNSISQNNSKTSIPLHSTPQHMEKTNTKAEKGGQEELNKEQINYHFYKEFCRLTIARDILKREIESCKSQIEAFKNKDSQEKLIESFNNIRDNCSRKERRKRRTAVEIERKYRCRYRGCNKSYGSEGSLNQHMKNKHPKFYQKFLETLNINNIPIESPKEYEYSSSSSTSKPQKKRNKKEEEKTEENRPLPNSKNFPSLRKKNNKN</sequence>
<dbReference type="AlphaFoldDB" id="A0AAD1XK73"/>
<organism evidence="4 5">
    <name type="scientific">Euplotes crassus</name>
    <dbReference type="NCBI Taxonomy" id="5936"/>
    <lineage>
        <taxon>Eukaryota</taxon>
        <taxon>Sar</taxon>
        <taxon>Alveolata</taxon>
        <taxon>Ciliophora</taxon>
        <taxon>Intramacronucleata</taxon>
        <taxon>Spirotrichea</taxon>
        <taxon>Hypotrichia</taxon>
        <taxon>Euplotida</taxon>
        <taxon>Euplotidae</taxon>
        <taxon>Moneuplotes</taxon>
    </lineage>
</organism>
<dbReference type="GO" id="GO:0008270">
    <property type="term" value="F:zinc ion binding"/>
    <property type="evidence" value="ECO:0007669"/>
    <property type="project" value="UniProtKB-KW"/>
</dbReference>
<keyword evidence="1" id="KW-0862">Zinc</keyword>
<dbReference type="InterPro" id="IPR013087">
    <property type="entry name" value="Znf_C2H2_type"/>
</dbReference>